<name>A0ABW2DRM9_9BACT</name>
<accession>A0ABW2DRM9</accession>
<proteinExistence type="predicted"/>
<gene>
    <name evidence="1" type="ORF">ACFQHR_16515</name>
</gene>
<sequence>MNIHFLYRKGSLYLLLALFLSSCEEPYSPEVLEASNNFLVVSGFINSNGPTTIKLSRTQNLSDNSAPAFVTDAEVKVEADNGAAFLLQETSDGTYTSGTLPINVNQQYRLTININGKRYASDYVAVKQTPAIDEVSWQLVDDKVLFQVTTHDAQNDTRYYRWEFEETWEYNAYFFSVIEFVDGELVTRPEENNIYLCWRNNNSSNINISNTIKLSQDVVSKFPLYSIPLNSEKFARKYSVLVKQYAQTKESYQYWESLKKNTESIGTLFDPLPTQLTGNIRNTTDPSEPVIGYIHVSSVSEKRIFLKQTELPYVYRAPSVSCTLDTVAVEEVPEYFSGGSNLPVGPIYTESGTLIGYSGAWRSCVDCRIFGTTTRPSYWQ</sequence>
<protein>
    <submittedName>
        <fullName evidence="1">DUF4249 domain-containing protein</fullName>
    </submittedName>
</protein>
<dbReference type="RefSeq" id="WP_066616410.1">
    <property type="nucleotide sequence ID" value="NZ_JBHSYQ010000015.1"/>
</dbReference>
<evidence type="ECO:0000313" key="2">
    <source>
        <dbReference type="Proteomes" id="UP001596405"/>
    </source>
</evidence>
<keyword evidence="2" id="KW-1185">Reference proteome</keyword>
<dbReference type="Pfam" id="PF14054">
    <property type="entry name" value="DUF4249"/>
    <property type="match status" value="1"/>
</dbReference>
<dbReference type="EMBL" id="JBHSYQ010000015">
    <property type="protein sequence ID" value="MFC6999241.1"/>
    <property type="molecule type" value="Genomic_DNA"/>
</dbReference>
<evidence type="ECO:0000313" key="1">
    <source>
        <dbReference type="EMBL" id="MFC6999241.1"/>
    </source>
</evidence>
<organism evidence="1 2">
    <name type="scientific">Rufibacter roseus</name>
    <dbReference type="NCBI Taxonomy" id="1567108"/>
    <lineage>
        <taxon>Bacteria</taxon>
        <taxon>Pseudomonadati</taxon>
        <taxon>Bacteroidota</taxon>
        <taxon>Cytophagia</taxon>
        <taxon>Cytophagales</taxon>
        <taxon>Hymenobacteraceae</taxon>
        <taxon>Rufibacter</taxon>
    </lineage>
</organism>
<comment type="caution">
    <text evidence="1">The sequence shown here is derived from an EMBL/GenBank/DDBJ whole genome shotgun (WGS) entry which is preliminary data.</text>
</comment>
<dbReference type="Proteomes" id="UP001596405">
    <property type="component" value="Unassembled WGS sequence"/>
</dbReference>
<reference evidence="2" key="1">
    <citation type="journal article" date="2019" name="Int. J. Syst. Evol. Microbiol.">
        <title>The Global Catalogue of Microorganisms (GCM) 10K type strain sequencing project: providing services to taxonomists for standard genome sequencing and annotation.</title>
        <authorList>
            <consortium name="The Broad Institute Genomics Platform"/>
            <consortium name="The Broad Institute Genome Sequencing Center for Infectious Disease"/>
            <person name="Wu L."/>
            <person name="Ma J."/>
        </authorList>
    </citation>
    <scope>NUCLEOTIDE SEQUENCE [LARGE SCALE GENOMIC DNA]</scope>
    <source>
        <strain evidence="2">CGMCC 4.7393</strain>
    </source>
</reference>
<dbReference type="InterPro" id="IPR025345">
    <property type="entry name" value="DUF4249"/>
</dbReference>